<gene>
    <name evidence="1" type="ORF">R8Z52_17115</name>
</gene>
<evidence type="ECO:0000313" key="1">
    <source>
        <dbReference type="EMBL" id="WPC76249.1"/>
    </source>
</evidence>
<keyword evidence="2" id="KW-1185">Reference proteome</keyword>
<accession>A0ABZ0QIJ7</accession>
<reference evidence="1 2" key="1">
    <citation type="submission" date="2023-11" db="EMBL/GenBank/DDBJ databases">
        <title>Plant-associative lifestyle of Vibrio porteresiae and its evolutionary dynamics.</title>
        <authorList>
            <person name="Rameshkumar N."/>
            <person name="Kirti K."/>
        </authorList>
    </citation>
    <scope>NUCLEOTIDE SEQUENCE [LARGE SCALE GENOMIC DNA]</scope>
    <source>
        <strain evidence="1 2">MSSRF30</strain>
    </source>
</reference>
<dbReference type="EMBL" id="CP138204">
    <property type="protein sequence ID" value="WPC76249.1"/>
    <property type="molecule type" value="Genomic_DNA"/>
</dbReference>
<dbReference type="RefSeq" id="WP_261896669.1">
    <property type="nucleotide sequence ID" value="NZ_AP024896.1"/>
</dbReference>
<evidence type="ECO:0000313" key="2">
    <source>
        <dbReference type="Proteomes" id="UP001304071"/>
    </source>
</evidence>
<sequence length="422" mass="47486">MKKNTRYVSERADIPEKMHCLPKWFTELHTDYDLSAWCFYGYLGTGCQIHGVSLMLQYKNEEYWAAFGLYIPGAHGKWSFAGTKNKSKLKVDNPTDSEKWAACGTVEIPGPGRIRIALLEGEFGQPDALYQLTADVCSAVDLFAAAGTDVTPDLFLDIQLRDKLGAVPVGYGPASFLPNWLTDNQLNIIDNFYGSSTSEYLQNSQPEMENQGSYYYSSPRLEPEDYTIVKWSEGEPHVQHGKCGCLWMDHVVQNFGELNHLSKEATVSWYWFAIPKLPGCHSLAVTSLWYEHAPDMLPFKSASLYTPCANHPEKVYTCLWDMDRIQITRDKEQKIYELTLEGNDECPSIALTLTAIEGNQTLGPAIEGLFKVTGTIDEQNVPDDCYAWGEISLPSTQTSTSLLSDIGKLIHEIKHPLFFSRK</sequence>
<dbReference type="Proteomes" id="UP001304071">
    <property type="component" value="Chromosome 2"/>
</dbReference>
<protein>
    <submittedName>
        <fullName evidence="1">Uncharacterized protein</fullName>
    </submittedName>
</protein>
<name>A0ABZ0QIJ7_9VIBR</name>
<proteinExistence type="predicted"/>
<organism evidence="1 2">
    <name type="scientific">Vibrio porteresiae DSM 19223</name>
    <dbReference type="NCBI Taxonomy" id="1123496"/>
    <lineage>
        <taxon>Bacteria</taxon>
        <taxon>Pseudomonadati</taxon>
        <taxon>Pseudomonadota</taxon>
        <taxon>Gammaproteobacteria</taxon>
        <taxon>Vibrionales</taxon>
        <taxon>Vibrionaceae</taxon>
        <taxon>Vibrio</taxon>
    </lineage>
</organism>